<dbReference type="AlphaFoldDB" id="A0AAX0YUJ6"/>
<sequence length="99" mass="11331">MKLMTFRSECICGTATIPALLSKLGVKIHKAKAVNDHSAETKCHKWEMDVYTIEVQDNHTLESLRELMARVIEQEGMFLDMHKCYQTLNLGTSPSEIYQ</sequence>
<gene>
    <name evidence="1" type="ORF">C0W53_08075</name>
</gene>
<keyword evidence="2" id="KW-1185">Reference proteome</keyword>
<name>A0AAX0YUJ6_9GAMM</name>
<reference evidence="1 2" key="1">
    <citation type="submission" date="2018-01" db="EMBL/GenBank/DDBJ databases">
        <title>Whole genome sequencing of Histamine producing bacteria.</title>
        <authorList>
            <person name="Butler K."/>
        </authorList>
    </citation>
    <scope>NUCLEOTIDE SEQUENCE [LARGE SCALE GENOMIC DNA]</scope>
    <source>
        <strain evidence="1 2">A1-4</strain>
    </source>
</reference>
<protein>
    <submittedName>
        <fullName evidence="1">Uncharacterized protein</fullName>
    </submittedName>
</protein>
<comment type="caution">
    <text evidence="1">The sequence shown here is derived from an EMBL/GenBank/DDBJ whole genome shotgun (WGS) entry which is preliminary data.</text>
</comment>
<evidence type="ECO:0000313" key="2">
    <source>
        <dbReference type="Proteomes" id="UP000240728"/>
    </source>
</evidence>
<proteinExistence type="predicted"/>
<organism evidence="1 2">
    <name type="scientific">Photobacterium kishitanii</name>
    <dbReference type="NCBI Taxonomy" id="318456"/>
    <lineage>
        <taxon>Bacteria</taxon>
        <taxon>Pseudomonadati</taxon>
        <taxon>Pseudomonadota</taxon>
        <taxon>Gammaproteobacteria</taxon>
        <taxon>Vibrionales</taxon>
        <taxon>Vibrionaceae</taxon>
        <taxon>Photobacterium</taxon>
    </lineage>
</organism>
<dbReference type="EMBL" id="PYOZ01000004">
    <property type="protein sequence ID" value="PSX45185.1"/>
    <property type="molecule type" value="Genomic_DNA"/>
</dbReference>
<evidence type="ECO:0000313" key="1">
    <source>
        <dbReference type="EMBL" id="PSX45185.1"/>
    </source>
</evidence>
<accession>A0AAX0YUJ6</accession>
<dbReference type="Proteomes" id="UP000240728">
    <property type="component" value="Unassembled WGS sequence"/>
</dbReference>